<evidence type="ECO:0000259" key="1">
    <source>
        <dbReference type="PROSITE" id="PS51747"/>
    </source>
</evidence>
<dbReference type="PROSITE" id="PS51747">
    <property type="entry name" value="CYT_DCMP_DEAMINASES_2"/>
    <property type="match status" value="1"/>
</dbReference>
<dbReference type="InterPro" id="IPR016193">
    <property type="entry name" value="Cytidine_deaminase-like"/>
</dbReference>
<accession>A0A923SP13</accession>
<proteinExistence type="predicted"/>
<dbReference type="GO" id="GO:0003824">
    <property type="term" value="F:catalytic activity"/>
    <property type="evidence" value="ECO:0007669"/>
    <property type="project" value="InterPro"/>
</dbReference>
<dbReference type="InterPro" id="IPR002125">
    <property type="entry name" value="CMP_dCMP_dom"/>
</dbReference>
<protein>
    <recommendedName>
        <fullName evidence="1">CMP/dCMP-type deaminase domain-containing protein</fullName>
    </recommendedName>
</protein>
<evidence type="ECO:0000313" key="2">
    <source>
        <dbReference type="EMBL" id="MBC6498443.1"/>
    </source>
</evidence>
<gene>
    <name evidence="2" type="ORF">H7R52_05805</name>
</gene>
<sequence>MDDLTMMQLAVAEAEKTAPKETWTNPRVGAVIVKNGVVLATGYHHQFGQAPDGDGVCLSP</sequence>
<dbReference type="Pfam" id="PF00383">
    <property type="entry name" value="dCMP_cyt_deam_1"/>
    <property type="match status" value="1"/>
</dbReference>
<evidence type="ECO:0000313" key="3">
    <source>
        <dbReference type="Proteomes" id="UP000650485"/>
    </source>
</evidence>
<dbReference type="SUPFAM" id="SSF53927">
    <property type="entry name" value="Cytidine deaminase-like"/>
    <property type="match status" value="1"/>
</dbReference>
<organism evidence="2 3">
    <name type="scientific">Weissella confusa</name>
    <name type="common">Lactobacillus confusus</name>
    <dbReference type="NCBI Taxonomy" id="1583"/>
    <lineage>
        <taxon>Bacteria</taxon>
        <taxon>Bacillati</taxon>
        <taxon>Bacillota</taxon>
        <taxon>Bacilli</taxon>
        <taxon>Lactobacillales</taxon>
        <taxon>Lactobacillaceae</taxon>
        <taxon>Weissella</taxon>
    </lineage>
</organism>
<dbReference type="Proteomes" id="UP000650485">
    <property type="component" value="Unassembled WGS sequence"/>
</dbReference>
<dbReference type="Gene3D" id="3.40.140.10">
    <property type="entry name" value="Cytidine Deaminase, domain 2"/>
    <property type="match status" value="1"/>
</dbReference>
<name>A0A923SP13_WEICO</name>
<dbReference type="EMBL" id="JACSZT010000004">
    <property type="protein sequence ID" value="MBC6498443.1"/>
    <property type="molecule type" value="Genomic_DNA"/>
</dbReference>
<comment type="caution">
    <text evidence="2">The sequence shown here is derived from an EMBL/GenBank/DDBJ whole genome shotgun (WGS) entry which is preliminary data.</text>
</comment>
<dbReference type="AlphaFoldDB" id="A0A923SP13"/>
<reference evidence="2" key="1">
    <citation type="submission" date="2020-08" db="EMBL/GenBank/DDBJ databases">
        <title>Complete genome sequence of Weissella confusa strain FS54 provides insights into metabolic potential.</title>
        <authorList>
            <person name="Fhoula I."/>
            <person name="Najjari A."/>
            <person name="Lekired A."/>
            <person name="Bessrour-Aouam N."/>
            <person name="Jaballah S."/>
            <person name="Klibi N."/>
            <person name="Ouzari H.-I."/>
        </authorList>
    </citation>
    <scope>NUCLEOTIDE SEQUENCE</scope>
    <source>
        <strain evidence="2">FS54</strain>
    </source>
</reference>
<feature type="domain" description="CMP/dCMP-type deaminase" evidence="1">
    <location>
        <begin position="1"/>
        <end position="60"/>
    </location>
</feature>